<dbReference type="PIR" id="B72306">
    <property type="entry name" value="B72306"/>
</dbReference>
<reference evidence="1 2" key="1">
    <citation type="journal article" date="1999" name="Nature">
        <title>Evidence for lateral gene transfer between Archaea and Bacteria from genome sequence of Thermotoga maritima.</title>
        <authorList>
            <person name="Nelson K.E."/>
            <person name="Clayton R.A."/>
            <person name="Gill S.R."/>
            <person name="Gwinn M.L."/>
            <person name="Dodson R.J."/>
            <person name="Haft D.H."/>
            <person name="Hickey E.K."/>
            <person name="Peterson J.D."/>
            <person name="Nelson W.C."/>
            <person name="Ketchum K.A."/>
            <person name="McDonald L."/>
            <person name="Utterback T.R."/>
            <person name="Malek J.A."/>
            <person name="Linher K.D."/>
            <person name="Garrett M.M."/>
            <person name="Stewart A.M."/>
            <person name="Cotton M.D."/>
            <person name="Pratt M.S."/>
            <person name="Phillips C.A."/>
            <person name="Richardson D."/>
            <person name="Heidelberg J."/>
            <person name="Sutton G.G."/>
            <person name="Fleischmann R.D."/>
            <person name="White O."/>
            <person name="Salzberg S.L."/>
            <person name="Smith H.O."/>
            <person name="Venter J.C."/>
            <person name="Fraser C.M."/>
        </authorList>
    </citation>
    <scope>NUCLEOTIDE SEQUENCE [LARGE SCALE GENOMIC DNA]</scope>
    <source>
        <strain evidence="2">ATCC 43589 / DSM 3109 / JCM 10099 / NBRC 100826 / MSB8</strain>
    </source>
</reference>
<proteinExistence type="predicted"/>
<evidence type="ECO:0000313" key="2">
    <source>
        <dbReference type="Proteomes" id="UP000008183"/>
    </source>
</evidence>
<dbReference type="RefSeq" id="WP_010865243.1">
    <property type="nucleotide sequence ID" value="NC_000853.1"/>
</dbReference>
<sequence>MKRGILILFVLFSAVLFAQSIDKVRFDSGKFLVFVGSVSKEAVSFEGVDLCYLGNNYNYVEDAIIDGENVLEIYAYRQASGDGFILRYRKLNSNVWDYREPTYNNIWNIPYEDVSFYHGELYKLDNDFLFLGSVGLDGENFLYLMRIDREGNILDEKELDFENFLVNEASESGVEFLAYKITGSGHSSAYLCQVFSYSGSLSEKGKQFKLDYLPDFFADGKYYRVEGWMNRELTVYEFGKKKKKRTVKIPFSIPSGGGGYPVLGHTDDSFFTLGLDYSTFHTVVIEIGLDGKLKKTFDLTKAIMEKYGLESLDYFEIGEKRIFPGPLEHKSDT</sequence>
<keyword evidence="2" id="KW-1185">Reference proteome</keyword>
<dbReference type="PaxDb" id="243274-THEMA_09265"/>
<accession>Q9X0B0</accession>
<name>Q9X0B0_THEMA</name>
<gene>
    <name evidence="1" type="ordered locus">TM_1018</name>
</gene>
<dbReference type="Proteomes" id="UP000008183">
    <property type="component" value="Chromosome"/>
</dbReference>
<dbReference type="InParanoid" id="Q9X0B0"/>
<protein>
    <submittedName>
        <fullName evidence="1">Uncharacterized protein</fullName>
    </submittedName>
</protein>
<evidence type="ECO:0000313" key="1">
    <source>
        <dbReference type="EMBL" id="AAD36095.1"/>
    </source>
</evidence>
<dbReference type="PATRIC" id="fig|243274.5.peg.1031"/>
<dbReference type="AlphaFoldDB" id="Q9X0B0"/>
<organism evidence="1 2">
    <name type="scientific">Thermotoga maritima (strain ATCC 43589 / DSM 3109 / JCM 10099 / NBRC 100826 / MSB8)</name>
    <dbReference type="NCBI Taxonomy" id="243274"/>
    <lineage>
        <taxon>Bacteria</taxon>
        <taxon>Thermotogati</taxon>
        <taxon>Thermotogota</taxon>
        <taxon>Thermotogae</taxon>
        <taxon>Thermotogales</taxon>
        <taxon>Thermotogaceae</taxon>
        <taxon>Thermotoga</taxon>
    </lineage>
</organism>
<dbReference type="OrthoDB" id="48292at2"/>
<dbReference type="EMBL" id="AE000512">
    <property type="protein sequence ID" value="AAD36095.1"/>
    <property type="molecule type" value="Genomic_DNA"/>
</dbReference>
<dbReference type="EnsemblBacteria" id="AAD36095">
    <property type="protein sequence ID" value="AAD36095"/>
    <property type="gene ID" value="TM_1018"/>
</dbReference>
<dbReference type="KEGG" id="tma:TM1018"/>